<comment type="caution">
    <text evidence="1">The sequence shown here is derived from an EMBL/GenBank/DDBJ whole genome shotgun (WGS) entry which is preliminary data.</text>
</comment>
<name>A0A5A7PF46_STRAF</name>
<dbReference type="AlphaFoldDB" id="A0A5A7PF46"/>
<keyword evidence="2" id="KW-1185">Reference proteome</keyword>
<evidence type="ECO:0000313" key="1">
    <source>
        <dbReference type="EMBL" id="GER31166.1"/>
    </source>
</evidence>
<gene>
    <name evidence="1" type="ORF">STAS_07147</name>
</gene>
<accession>A0A5A7PF46</accession>
<dbReference type="EMBL" id="BKCP01004439">
    <property type="protein sequence ID" value="GER31166.1"/>
    <property type="molecule type" value="Genomic_DNA"/>
</dbReference>
<sequence>MLLDEVLETALLKVLELVLLEVEGDLCASAKGLARGVPCDGERASSLRLPNVLLIIIVLGGDNHLFSYKVRRVETDAKLTNHADISTSSKGLHKLLGPGPRNCAEVVHKGVVGLVGDDVDEKLWLCIKLALVCQALKADLV</sequence>
<organism evidence="1 2">
    <name type="scientific">Striga asiatica</name>
    <name type="common">Asiatic witchweed</name>
    <name type="synonym">Buchnera asiatica</name>
    <dbReference type="NCBI Taxonomy" id="4170"/>
    <lineage>
        <taxon>Eukaryota</taxon>
        <taxon>Viridiplantae</taxon>
        <taxon>Streptophyta</taxon>
        <taxon>Embryophyta</taxon>
        <taxon>Tracheophyta</taxon>
        <taxon>Spermatophyta</taxon>
        <taxon>Magnoliopsida</taxon>
        <taxon>eudicotyledons</taxon>
        <taxon>Gunneridae</taxon>
        <taxon>Pentapetalae</taxon>
        <taxon>asterids</taxon>
        <taxon>lamiids</taxon>
        <taxon>Lamiales</taxon>
        <taxon>Orobanchaceae</taxon>
        <taxon>Buchnereae</taxon>
        <taxon>Striga</taxon>
    </lineage>
</organism>
<dbReference type="Proteomes" id="UP000325081">
    <property type="component" value="Unassembled WGS sequence"/>
</dbReference>
<evidence type="ECO:0000313" key="2">
    <source>
        <dbReference type="Proteomes" id="UP000325081"/>
    </source>
</evidence>
<reference evidence="2" key="1">
    <citation type="journal article" date="2019" name="Curr. Biol.">
        <title>Genome Sequence of Striga asiatica Provides Insight into the Evolution of Plant Parasitism.</title>
        <authorList>
            <person name="Yoshida S."/>
            <person name="Kim S."/>
            <person name="Wafula E.K."/>
            <person name="Tanskanen J."/>
            <person name="Kim Y.M."/>
            <person name="Honaas L."/>
            <person name="Yang Z."/>
            <person name="Spallek T."/>
            <person name="Conn C.E."/>
            <person name="Ichihashi Y."/>
            <person name="Cheong K."/>
            <person name="Cui S."/>
            <person name="Der J.P."/>
            <person name="Gundlach H."/>
            <person name="Jiao Y."/>
            <person name="Hori C."/>
            <person name="Ishida J.K."/>
            <person name="Kasahara H."/>
            <person name="Kiba T."/>
            <person name="Kim M.S."/>
            <person name="Koo N."/>
            <person name="Laohavisit A."/>
            <person name="Lee Y.H."/>
            <person name="Lumba S."/>
            <person name="McCourt P."/>
            <person name="Mortimer J.C."/>
            <person name="Mutuku J.M."/>
            <person name="Nomura T."/>
            <person name="Sasaki-Sekimoto Y."/>
            <person name="Seto Y."/>
            <person name="Wang Y."/>
            <person name="Wakatake T."/>
            <person name="Sakakibara H."/>
            <person name="Demura T."/>
            <person name="Yamaguchi S."/>
            <person name="Yoneyama K."/>
            <person name="Manabe R.I."/>
            <person name="Nelson D.C."/>
            <person name="Schulman A.H."/>
            <person name="Timko M.P."/>
            <person name="dePamphilis C.W."/>
            <person name="Choi D."/>
            <person name="Shirasu K."/>
        </authorList>
    </citation>
    <scope>NUCLEOTIDE SEQUENCE [LARGE SCALE GENOMIC DNA]</scope>
    <source>
        <strain evidence="2">cv. UVA1</strain>
    </source>
</reference>
<feature type="non-terminal residue" evidence="1">
    <location>
        <position position="141"/>
    </location>
</feature>
<protein>
    <submittedName>
        <fullName evidence="1">Uncharacterized protein</fullName>
    </submittedName>
</protein>
<dbReference type="OrthoDB" id="8123626at2759"/>
<proteinExistence type="predicted"/>